<dbReference type="Proteomes" id="UP000642829">
    <property type="component" value="Unassembled WGS sequence"/>
</dbReference>
<evidence type="ECO:0000313" key="2">
    <source>
        <dbReference type="Proteomes" id="UP000642829"/>
    </source>
</evidence>
<dbReference type="AlphaFoldDB" id="A0A8J3DC18"/>
<protein>
    <submittedName>
        <fullName evidence="1">Uncharacterized protein</fullName>
    </submittedName>
</protein>
<keyword evidence="2" id="KW-1185">Reference proteome</keyword>
<dbReference type="InterPro" id="IPR050490">
    <property type="entry name" value="Bact_solute-bd_prot1"/>
</dbReference>
<dbReference type="Gene3D" id="3.40.190.10">
    <property type="entry name" value="Periplasmic binding protein-like II"/>
    <property type="match status" value="2"/>
</dbReference>
<dbReference type="RefSeq" id="WP_189514125.1">
    <property type="nucleotide sequence ID" value="NZ_BMXG01000009.1"/>
</dbReference>
<proteinExistence type="predicted"/>
<accession>A0A8J3DC18</accession>
<dbReference type="EMBL" id="BMXG01000009">
    <property type="protein sequence ID" value="GHC01358.1"/>
    <property type="molecule type" value="Genomic_DNA"/>
</dbReference>
<organism evidence="1 2">
    <name type="scientific">Cerasicoccus arenae</name>
    <dbReference type="NCBI Taxonomy" id="424488"/>
    <lineage>
        <taxon>Bacteria</taxon>
        <taxon>Pseudomonadati</taxon>
        <taxon>Verrucomicrobiota</taxon>
        <taxon>Opitutia</taxon>
        <taxon>Puniceicoccales</taxon>
        <taxon>Cerasicoccaceae</taxon>
        <taxon>Cerasicoccus</taxon>
    </lineage>
</organism>
<gene>
    <name evidence="1" type="ORF">GCM10007047_17270</name>
</gene>
<name>A0A8J3DC18_9BACT</name>
<evidence type="ECO:0000313" key="1">
    <source>
        <dbReference type="EMBL" id="GHC01358.1"/>
    </source>
</evidence>
<dbReference type="PANTHER" id="PTHR43649:SF12">
    <property type="entry name" value="DIACETYLCHITOBIOSE BINDING PROTEIN DASA"/>
    <property type="match status" value="1"/>
</dbReference>
<sequence length="613" mass="69574">MEKKKKINWNYIALGLLLAAYLASAVRFFVLQRTLGDGGENGQRIIRVAHWQLEPGYREALGKVIDDYNALPRVKEANVTVMQTPITERVYSQFMNVHLISGTAPDIAVTGKTQLIQGSGVARFFTALGEYVGKPNPYNAKEFTSPELDADLRDYLAKSPWKDTFMDGMEGGWNDDLSDYYSVPVSNFGKLRLFYNGTILKDGKAFLRHNISLSPQPEWLQDMWIREEGGQTFGYLPDNQRLRDWLANDQPPETLGQFLLYCNAIQEMAVEQDLKYLAAISGSNYFVSNLANLYQPAFFSHYSDELDIDGITQMSGLEAISGWDLGVWSFNSPEIREFYNFARTISDFFPMGYLGLDREQAQRRFVLGNAAIISSGGWDASGIFKGVASRDREEDRFEVILTPAPLPVEGERWAKYIPYRESEANFKAGVPMGINKQSPNFDWALDFLMYISSQPVNESFNQQANWLPAVVGGKPAEMMVDFMPITEGFPATYSFSPGGMRASVRSKWDGQSKLVMTGDITYEDFNEEMSSHFNTPRIGVKGYWFEELLSSIDRSRALDRTLAVEEFNQLVAPDEEAAQRERTLFYRSLTIDDGVHLRNMWRNVHPGEPYPNF</sequence>
<comment type="caution">
    <text evidence="1">The sequence shown here is derived from an EMBL/GenBank/DDBJ whole genome shotgun (WGS) entry which is preliminary data.</text>
</comment>
<reference evidence="1" key="2">
    <citation type="submission" date="2020-09" db="EMBL/GenBank/DDBJ databases">
        <authorList>
            <person name="Sun Q."/>
            <person name="Kim S."/>
        </authorList>
    </citation>
    <scope>NUCLEOTIDE SEQUENCE</scope>
    <source>
        <strain evidence="1">KCTC 12870</strain>
    </source>
</reference>
<reference evidence="1" key="1">
    <citation type="journal article" date="2014" name="Int. J. Syst. Evol. Microbiol.">
        <title>Complete genome sequence of Corynebacterium casei LMG S-19264T (=DSM 44701T), isolated from a smear-ripened cheese.</title>
        <authorList>
            <consortium name="US DOE Joint Genome Institute (JGI-PGF)"/>
            <person name="Walter F."/>
            <person name="Albersmeier A."/>
            <person name="Kalinowski J."/>
            <person name="Ruckert C."/>
        </authorList>
    </citation>
    <scope>NUCLEOTIDE SEQUENCE</scope>
    <source>
        <strain evidence="1">KCTC 12870</strain>
    </source>
</reference>
<dbReference type="SUPFAM" id="SSF53850">
    <property type="entry name" value="Periplasmic binding protein-like II"/>
    <property type="match status" value="1"/>
</dbReference>
<dbReference type="PANTHER" id="PTHR43649">
    <property type="entry name" value="ARABINOSE-BINDING PROTEIN-RELATED"/>
    <property type="match status" value="1"/>
</dbReference>